<gene>
    <name evidence="6" type="ORF">EBO34_10085</name>
</gene>
<comment type="cofactor">
    <cofactor evidence="4">
        <name>a divalent metal cation</name>
        <dbReference type="ChEBI" id="CHEBI:60240"/>
    </cofactor>
</comment>
<dbReference type="InterPro" id="IPR041802">
    <property type="entry name" value="MPP_YfcE"/>
</dbReference>
<reference evidence="6 7" key="1">
    <citation type="submission" date="2018-10" db="EMBL/GenBank/DDBJ databases">
        <title>Bacillus Keqinensis sp. nov., a moderately halophilic bacterium isolated from a saline-alkaline lake.</title>
        <authorList>
            <person name="Wang H."/>
        </authorList>
    </citation>
    <scope>NUCLEOTIDE SEQUENCE [LARGE SCALE GENOMIC DNA]</scope>
    <source>
        <strain evidence="6 7">KQ-3</strain>
    </source>
</reference>
<dbReference type="Pfam" id="PF12850">
    <property type="entry name" value="Metallophos_2"/>
    <property type="match status" value="1"/>
</dbReference>
<sequence>MKAMIISDSHGWRSELKEVIDRHRSEVDMVIHCGDSELETEAPELEGVHTVRGNCDFTGKFPEERVDEAKGIRVFSAHGHLLNVKMSSLQLKYKGQETEADVVCFGHSHVPEAFVEDGMLFVNPGSIRLPRGEVNAGTYVILEIDEKEATVTFFTFEGREVEELSRTLKRS</sequence>
<dbReference type="Proteomes" id="UP000278746">
    <property type="component" value="Unassembled WGS sequence"/>
</dbReference>
<evidence type="ECO:0000256" key="4">
    <source>
        <dbReference type="RuleBase" id="RU362039"/>
    </source>
</evidence>
<keyword evidence="7" id="KW-1185">Reference proteome</keyword>
<dbReference type="PANTHER" id="PTHR11124">
    <property type="entry name" value="VACUOLAR SORTING PROTEIN VPS29"/>
    <property type="match status" value="1"/>
</dbReference>
<dbReference type="GO" id="GO:0046872">
    <property type="term" value="F:metal ion binding"/>
    <property type="evidence" value="ECO:0007669"/>
    <property type="project" value="UniProtKB-KW"/>
</dbReference>
<evidence type="ECO:0000313" key="6">
    <source>
        <dbReference type="EMBL" id="RNA70249.1"/>
    </source>
</evidence>
<evidence type="ECO:0000313" key="7">
    <source>
        <dbReference type="Proteomes" id="UP000278746"/>
    </source>
</evidence>
<evidence type="ECO:0000256" key="1">
    <source>
        <dbReference type="ARBA" id="ARBA00008950"/>
    </source>
</evidence>
<keyword evidence="2 4" id="KW-0479">Metal-binding</keyword>
<keyword evidence="3" id="KW-0378">Hydrolase</keyword>
<dbReference type="EMBL" id="RHIB01000001">
    <property type="protein sequence ID" value="RNA70249.1"/>
    <property type="molecule type" value="Genomic_DNA"/>
</dbReference>
<comment type="caution">
    <text evidence="6">The sequence shown here is derived from an EMBL/GenBank/DDBJ whole genome shotgun (WGS) entry which is preliminary data.</text>
</comment>
<dbReference type="InterPro" id="IPR029052">
    <property type="entry name" value="Metallo-depent_PP-like"/>
</dbReference>
<accession>A0A3M7TYA1</accession>
<dbReference type="Gene3D" id="3.60.21.10">
    <property type="match status" value="1"/>
</dbReference>
<dbReference type="EC" id="3.1.4.-" evidence="4"/>
<protein>
    <recommendedName>
        <fullName evidence="4">Phosphoesterase</fullName>
        <ecNumber evidence="4">3.1.4.-</ecNumber>
    </recommendedName>
</protein>
<proteinExistence type="inferred from homology"/>
<dbReference type="OrthoDB" id="9800565at2"/>
<feature type="domain" description="Calcineurin-like phosphoesterase" evidence="5">
    <location>
        <begin position="1"/>
        <end position="147"/>
    </location>
</feature>
<dbReference type="RefSeq" id="WP_122897851.1">
    <property type="nucleotide sequence ID" value="NZ_RHIB01000001.1"/>
</dbReference>
<dbReference type="InterPro" id="IPR000979">
    <property type="entry name" value="Phosphodiesterase_MJ0936/Vps29"/>
</dbReference>
<evidence type="ECO:0000256" key="2">
    <source>
        <dbReference type="ARBA" id="ARBA00022723"/>
    </source>
</evidence>
<dbReference type="NCBIfam" id="TIGR00040">
    <property type="entry name" value="yfcE"/>
    <property type="match status" value="1"/>
</dbReference>
<dbReference type="PROSITE" id="PS01269">
    <property type="entry name" value="UPF0025"/>
    <property type="match status" value="1"/>
</dbReference>
<dbReference type="InterPro" id="IPR020935">
    <property type="entry name" value="PdiEstase_YfcE_CS"/>
</dbReference>
<evidence type="ECO:0000256" key="3">
    <source>
        <dbReference type="ARBA" id="ARBA00022801"/>
    </source>
</evidence>
<organism evidence="6 7">
    <name type="scientific">Alteribacter keqinensis</name>
    <dbReference type="NCBI Taxonomy" id="2483800"/>
    <lineage>
        <taxon>Bacteria</taxon>
        <taxon>Bacillati</taxon>
        <taxon>Bacillota</taxon>
        <taxon>Bacilli</taxon>
        <taxon>Bacillales</taxon>
        <taxon>Bacillaceae</taxon>
        <taxon>Alteribacter</taxon>
    </lineage>
</organism>
<dbReference type="AlphaFoldDB" id="A0A3M7TYA1"/>
<dbReference type="InterPro" id="IPR024654">
    <property type="entry name" value="Calcineurin-like_PHP_lpxH"/>
</dbReference>
<dbReference type="SUPFAM" id="SSF56300">
    <property type="entry name" value="Metallo-dependent phosphatases"/>
    <property type="match status" value="1"/>
</dbReference>
<name>A0A3M7TYA1_9BACI</name>
<dbReference type="GO" id="GO:0016787">
    <property type="term" value="F:hydrolase activity"/>
    <property type="evidence" value="ECO:0007669"/>
    <property type="project" value="UniProtKB-UniRule"/>
</dbReference>
<comment type="similarity">
    <text evidence="1 4">Belongs to the metallophosphoesterase superfamily. YfcE family.</text>
</comment>
<evidence type="ECO:0000259" key="5">
    <source>
        <dbReference type="Pfam" id="PF12850"/>
    </source>
</evidence>
<dbReference type="CDD" id="cd00841">
    <property type="entry name" value="MPP_YfcE"/>
    <property type="match status" value="1"/>
</dbReference>